<dbReference type="Gene3D" id="2.30.110.20">
    <property type="entry name" value="Hcp1-like"/>
    <property type="match status" value="1"/>
</dbReference>
<dbReference type="SUPFAM" id="SSF141452">
    <property type="entry name" value="Hcp1-like"/>
    <property type="match status" value="1"/>
</dbReference>
<dbReference type="AlphaFoldDB" id="A0A0A7S279"/>
<dbReference type="RefSeq" id="WP_039105356.1">
    <property type="nucleotide sequence ID" value="NZ_CALYQC010000025.1"/>
</dbReference>
<organism evidence="1 2">
    <name type="scientific">Frischella perrara</name>
    <dbReference type="NCBI Taxonomy" id="1267021"/>
    <lineage>
        <taxon>Bacteria</taxon>
        <taxon>Pseudomonadati</taxon>
        <taxon>Pseudomonadota</taxon>
        <taxon>Gammaproteobacteria</taxon>
        <taxon>Orbales</taxon>
        <taxon>Orbaceae</taxon>
        <taxon>Frischella</taxon>
    </lineage>
</organism>
<protein>
    <submittedName>
        <fullName evidence="1">Type VI secretion system effector, Hcp1 family</fullName>
    </submittedName>
</protein>
<sequence length="170" mass="18815">MPTPCFVAIKGKTQGNITEGAYTLESVGQSFVEGHEDEMIVQAVRHEILVPTDPQSGQPSGQRQHKPLILTVALNKAVPLLYNALASGESLTDVTLRWYRTSADGKQEHYFTTSLVDATIVNIDLNMPNSQDPAMSNFTQLIDIYLAYRKINWEHTVAGTSGADDWRKPL</sequence>
<dbReference type="EMBL" id="CP009056">
    <property type="protein sequence ID" value="AJA45558.1"/>
    <property type="molecule type" value="Genomic_DNA"/>
</dbReference>
<accession>A0A0A7S279</accession>
<evidence type="ECO:0000313" key="2">
    <source>
        <dbReference type="Proteomes" id="UP000030901"/>
    </source>
</evidence>
<evidence type="ECO:0000313" key="1">
    <source>
        <dbReference type="EMBL" id="AJA45558.1"/>
    </source>
</evidence>
<dbReference type="Pfam" id="PF05638">
    <property type="entry name" value="T6SS_HCP"/>
    <property type="match status" value="1"/>
</dbReference>
<dbReference type="HOGENOM" id="CLU_116190_1_0_6"/>
<dbReference type="PANTHER" id="PTHR34319">
    <property type="entry name" value="MAJOR EXPORTED PROTEIN"/>
    <property type="match status" value="1"/>
</dbReference>
<dbReference type="InterPro" id="IPR052947">
    <property type="entry name" value="T6SS_Hcp1_domain"/>
</dbReference>
<dbReference type="OrthoDB" id="5674026at2"/>
<proteinExistence type="predicted"/>
<reference evidence="1 2" key="1">
    <citation type="journal article" date="2014" name="Appl. Environ. Microbiol.">
        <title>Gut symbionts from distinct hosts exhibit genotoxic activity via divergent colibactin biosynthetic pathways.</title>
        <authorList>
            <person name="Engel P."/>
            <person name="Vizcaino M.I."/>
            <person name="Crawford J.M."/>
        </authorList>
    </citation>
    <scope>NUCLEOTIDE SEQUENCE [LARGE SCALE GENOMIC DNA]</scope>
    <source>
        <strain evidence="1 2">PEB0191</strain>
    </source>
</reference>
<name>A0A0A7S279_FRIPE</name>
<dbReference type="InterPro" id="IPR008514">
    <property type="entry name" value="T6SS_Hcp"/>
</dbReference>
<dbReference type="Proteomes" id="UP000030901">
    <property type="component" value="Chromosome"/>
</dbReference>
<dbReference type="NCBIfam" id="TIGR03344">
    <property type="entry name" value="VI_effect_Hcp1"/>
    <property type="match status" value="1"/>
</dbReference>
<dbReference type="InterPro" id="IPR036624">
    <property type="entry name" value="Hcp1-lik_sf"/>
</dbReference>
<dbReference type="STRING" id="1267021.FPB0191_01742"/>
<dbReference type="PANTHER" id="PTHR34319:SF6">
    <property type="entry name" value="MAJOR EXPORTED PROTEIN"/>
    <property type="match status" value="1"/>
</dbReference>
<gene>
    <name evidence="1" type="ORF">FPB0191_01742</name>
</gene>
<keyword evidence="2" id="KW-1185">Reference proteome</keyword>
<dbReference type="KEGG" id="fpp:FPB0191_01742"/>